<name>A0A9D1UV85_9MICC</name>
<gene>
    <name evidence="1" type="ORF">H9871_12810</name>
</gene>
<dbReference type="Proteomes" id="UP000824151">
    <property type="component" value="Unassembled WGS sequence"/>
</dbReference>
<protein>
    <submittedName>
        <fullName evidence="1">Uncharacterized protein</fullName>
    </submittedName>
</protein>
<feature type="non-terminal residue" evidence="1">
    <location>
        <position position="622"/>
    </location>
</feature>
<organism evidence="1 2">
    <name type="scientific">Candidatus Nesterenkonia stercoripullorum</name>
    <dbReference type="NCBI Taxonomy" id="2838701"/>
    <lineage>
        <taxon>Bacteria</taxon>
        <taxon>Bacillati</taxon>
        <taxon>Actinomycetota</taxon>
        <taxon>Actinomycetes</taxon>
        <taxon>Micrococcales</taxon>
        <taxon>Micrococcaceae</taxon>
        <taxon>Nesterenkonia</taxon>
    </lineage>
</organism>
<evidence type="ECO:0000313" key="2">
    <source>
        <dbReference type="Proteomes" id="UP000824151"/>
    </source>
</evidence>
<accession>A0A9D1UV85</accession>
<evidence type="ECO:0000313" key="1">
    <source>
        <dbReference type="EMBL" id="HIX01011.1"/>
    </source>
</evidence>
<comment type="caution">
    <text evidence="1">The sequence shown here is derived from an EMBL/GenBank/DDBJ whole genome shotgun (WGS) entry which is preliminary data.</text>
</comment>
<reference evidence="1" key="1">
    <citation type="journal article" date="2021" name="PeerJ">
        <title>Extensive microbial diversity within the chicken gut microbiome revealed by metagenomics and culture.</title>
        <authorList>
            <person name="Gilroy R."/>
            <person name="Ravi A."/>
            <person name="Getino M."/>
            <person name="Pursley I."/>
            <person name="Horton D.L."/>
            <person name="Alikhan N.F."/>
            <person name="Baker D."/>
            <person name="Gharbi K."/>
            <person name="Hall N."/>
            <person name="Watson M."/>
            <person name="Adriaenssens E.M."/>
            <person name="Foster-Nyarko E."/>
            <person name="Jarju S."/>
            <person name="Secka A."/>
            <person name="Antonio M."/>
            <person name="Oren A."/>
            <person name="Chaudhuri R.R."/>
            <person name="La Ragione R."/>
            <person name="Hildebrand F."/>
            <person name="Pallen M.J."/>
        </authorList>
    </citation>
    <scope>NUCLEOTIDE SEQUENCE</scope>
    <source>
        <strain evidence="1">ChiHejej3B27-3195</strain>
    </source>
</reference>
<sequence>MSSGGQSENIGRLNALLARHGAAVVTGEVGLGATQLLTELEDRPGQRTVSIPYHRVEATIRCSGLEIVVAGLKALDAAAFDVDLRLGDRTELDLAEDVLHAMHTADIAEGTVLVIPRADAMDTASQSILGHILRRLSDSRLRVVISTREMTEESPFSGIPRLELRPMARQDLMALAMRSAHGQLSEESAALAARAAAGRPHALQLIIDDMTPSHREGQFALPVPLTIGAEAAAMARKILGDVDVAVEPVLKILAIAPLTSIGPLRREIPEVGELLSDLESRGVVVRHGPYAYIAEELVRATVHWSMGSKERSALHARLSEYCSGASAQMEHWHRSFALVDDETASLLARDGLSLITYDLLDAGIDFVERALSLSSTADELAELLVEIAEALLTRGDFVFAARYIQFATDAAAPAVAVRARTLGVRLTFIRSQALPTRLINNWSRAELTAAPREVATLLLSLSLLHCQRRELAEAQELLATAEGLRVHFSDEALLLADAVRMALEAERGNDEFVVEKFTALSEQGGEGLSPEYLLSLASSLMMTEHYASAQASLHVLREMAPVKAVLWWVQAQYLEAEIAIRAGNIGHALGLIESIPVGEEARAEIRRDRQLVLQTWRLLMLG</sequence>
<reference evidence="1" key="2">
    <citation type="submission" date="2021-04" db="EMBL/GenBank/DDBJ databases">
        <authorList>
            <person name="Gilroy R."/>
        </authorList>
    </citation>
    <scope>NUCLEOTIDE SEQUENCE</scope>
    <source>
        <strain evidence="1">ChiHejej3B27-3195</strain>
    </source>
</reference>
<proteinExistence type="predicted"/>
<dbReference type="EMBL" id="DXGD01000478">
    <property type="protein sequence ID" value="HIX01011.1"/>
    <property type="molecule type" value="Genomic_DNA"/>
</dbReference>
<dbReference type="AlphaFoldDB" id="A0A9D1UV85"/>